<feature type="chain" id="PRO_5040451736" description="Secreted protein" evidence="2">
    <location>
        <begin position="23"/>
        <end position="262"/>
    </location>
</feature>
<accession>A0A9P0ADL8</accession>
<sequence length="262" mass="29185">MRPTVLLLCVFTVVTLFSYSYCGVRVCKSCDRKVPAQPEDEDLYHLEHADPCHDVELISQGTRDDRQRMVNNAAHEKCCALVELYKKSKIYDEKKSACPGAVCSGCIQYPNLFGDMRFKCRIEWYSLTGWLKAFPNQNKLACCVADDVARYEKINRTYGAAYPVSATPRANPKIQRPSTSTSTSTYAPAFAPAPAPASGKGTSRSTKERRRSQSPPKTERGRTITRKSSDSSWFAGNKKSSGRSKSHSPSSLSRPLLDCNFD</sequence>
<evidence type="ECO:0000256" key="2">
    <source>
        <dbReference type="SAM" id="SignalP"/>
    </source>
</evidence>
<feature type="compositionally biased region" description="Low complexity" evidence="1">
    <location>
        <begin position="177"/>
        <end position="198"/>
    </location>
</feature>
<feature type="compositionally biased region" description="Low complexity" evidence="1">
    <location>
        <begin position="247"/>
        <end position="262"/>
    </location>
</feature>
<dbReference type="Proteomes" id="UP001152759">
    <property type="component" value="Chromosome 4"/>
</dbReference>
<name>A0A9P0ADL8_BEMTA</name>
<gene>
    <name evidence="3" type="ORF">BEMITA_LOCUS8133</name>
</gene>
<dbReference type="EMBL" id="OU963865">
    <property type="protein sequence ID" value="CAH0389286.1"/>
    <property type="molecule type" value="Genomic_DNA"/>
</dbReference>
<evidence type="ECO:0000313" key="4">
    <source>
        <dbReference type="Proteomes" id="UP001152759"/>
    </source>
</evidence>
<feature type="signal peptide" evidence="2">
    <location>
        <begin position="1"/>
        <end position="22"/>
    </location>
</feature>
<organism evidence="3 4">
    <name type="scientific">Bemisia tabaci</name>
    <name type="common">Sweetpotato whitefly</name>
    <name type="synonym">Aleurodes tabaci</name>
    <dbReference type="NCBI Taxonomy" id="7038"/>
    <lineage>
        <taxon>Eukaryota</taxon>
        <taxon>Metazoa</taxon>
        <taxon>Ecdysozoa</taxon>
        <taxon>Arthropoda</taxon>
        <taxon>Hexapoda</taxon>
        <taxon>Insecta</taxon>
        <taxon>Pterygota</taxon>
        <taxon>Neoptera</taxon>
        <taxon>Paraneoptera</taxon>
        <taxon>Hemiptera</taxon>
        <taxon>Sternorrhyncha</taxon>
        <taxon>Aleyrodoidea</taxon>
        <taxon>Aleyrodidae</taxon>
        <taxon>Aleyrodinae</taxon>
        <taxon>Bemisia</taxon>
    </lineage>
</organism>
<proteinExistence type="predicted"/>
<keyword evidence="2" id="KW-0732">Signal</keyword>
<protein>
    <recommendedName>
        <fullName evidence="5">Secreted protein</fullName>
    </recommendedName>
</protein>
<evidence type="ECO:0000256" key="1">
    <source>
        <dbReference type="SAM" id="MobiDB-lite"/>
    </source>
</evidence>
<feature type="region of interest" description="Disordered" evidence="1">
    <location>
        <begin position="165"/>
        <end position="262"/>
    </location>
</feature>
<keyword evidence="4" id="KW-1185">Reference proteome</keyword>
<dbReference type="KEGG" id="btab:109042401"/>
<evidence type="ECO:0000313" key="3">
    <source>
        <dbReference type="EMBL" id="CAH0389286.1"/>
    </source>
</evidence>
<dbReference type="AlphaFoldDB" id="A0A9P0ADL8"/>
<evidence type="ECO:0008006" key="5">
    <source>
        <dbReference type="Google" id="ProtNLM"/>
    </source>
</evidence>
<reference evidence="3" key="1">
    <citation type="submission" date="2021-12" db="EMBL/GenBank/DDBJ databases">
        <authorList>
            <person name="King R."/>
        </authorList>
    </citation>
    <scope>NUCLEOTIDE SEQUENCE</scope>
</reference>